<dbReference type="GO" id="GO:0003755">
    <property type="term" value="F:peptidyl-prolyl cis-trans isomerase activity"/>
    <property type="evidence" value="ECO:0007669"/>
    <property type="project" value="UniProtKB-KW"/>
</dbReference>
<proteinExistence type="predicted"/>
<dbReference type="SUPFAM" id="SSF54534">
    <property type="entry name" value="FKBP-like"/>
    <property type="match status" value="1"/>
</dbReference>
<dbReference type="Pfam" id="PF00254">
    <property type="entry name" value="FKBP_C"/>
    <property type="match status" value="1"/>
</dbReference>
<dbReference type="Proteomes" id="UP001372338">
    <property type="component" value="Unassembled WGS sequence"/>
</dbReference>
<dbReference type="AlphaFoldDB" id="A0AAN9FCB1"/>
<dbReference type="EC" id="5.2.1.8" evidence="1"/>
<evidence type="ECO:0000259" key="2">
    <source>
        <dbReference type="PROSITE" id="PS50059"/>
    </source>
</evidence>
<evidence type="ECO:0000313" key="3">
    <source>
        <dbReference type="EMBL" id="KAK7273752.1"/>
    </source>
</evidence>
<dbReference type="EMBL" id="JAYWIO010000003">
    <property type="protein sequence ID" value="KAK7273752.1"/>
    <property type="molecule type" value="Genomic_DNA"/>
</dbReference>
<protein>
    <recommendedName>
        <fullName evidence="1">peptidylprolyl isomerase</fullName>
        <ecNumber evidence="1">5.2.1.8</ecNumber>
    </recommendedName>
</protein>
<accession>A0AAN9FCB1</accession>
<keyword evidence="4" id="KW-1185">Reference proteome</keyword>
<dbReference type="InterPro" id="IPR046357">
    <property type="entry name" value="PPIase_dom_sf"/>
</dbReference>
<dbReference type="PROSITE" id="PS50059">
    <property type="entry name" value="FKBP_PPIASE"/>
    <property type="match status" value="1"/>
</dbReference>
<reference evidence="3 4" key="1">
    <citation type="submission" date="2024-01" db="EMBL/GenBank/DDBJ databases">
        <title>The genomes of 5 underutilized Papilionoideae crops provide insights into root nodulation and disease resistanc.</title>
        <authorList>
            <person name="Yuan L."/>
        </authorList>
    </citation>
    <scope>NUCLEOTIDE SEQUENCE [LARGE SCALE GENOMIC DNA]</scope>
    <source>
        <strain evidence="3">ZHUSHIDOU_FW_LH</strain>
        <tissue evidence="3">Leaf</tissue>
    </source>
</reference>
<evidence type="ECO:0000256" key="1">
    <source>
        <dbReference type="PROSITE-ProRule" id="PRU00277"/>
    </source>
</evidence>
<feature type="domain" description="PPIase FKBP-type" evidence="2">
    <location>
        <begin position="1"/>
        <end position="59"/>
    </location>
</feature>
<keyword evidence="1" id="KW-0413">Isomerase</keyword>
<dbReference type="Gene3D" id="3.10.50.40">
    <property type="match status" value="1"/>
</dbReference>
<organism evidence="3 4">
    <name type="scientific">Crotalaria pallida</name>
    <name type="common">Smooth rattlebox</name>
    <name type="synonym">Crotalaria striata</name>
    <dbReference type="NCBI Taxonomy" id="3830"/>
    <lineage>
        <taxon>Eukaryota</taxon>
        <taxon>Viridiplantae</taxon>
        <taxon>Streptophyta</taxon>
        <taxon>Embryophyta</taxon>
        <taxon>Tracheophyta</taxon>
        <taxon>Spermatophyta</taxon>
        <taxon>Magnoliopsida</taxon>
        <taxon>eudicotyledons</taxon>
        <taxon>Gunneridae</taxon>
        <taxon>Pentapetalae</taxon>
        <taxon>rosids</taxon>
        <taxon>fabids</taxon>
        <taxon>Fabales</taxon>
        <taxon>Fabaceae</taxon>
        <taxon>Papilionoideae</taxon>
        <taxon>50 kb inversion clade</taxon>
        <taxon>genistoids sensu lato</taxon>
        <taxon>core genistoids</taxon>
        <taxon>Crotalarieae</taxon>
        <taxon>Crotalaria</taxon>
    </lineage>
</organism>
<comment type="caution">
    <text evidence="3">The sequence shown here is derived from an EMBL/GenBank/DDBJ whole genome shotgun (WGS) entry which is preliminary data.</text>
</comment>
<sequence length="86" mass="9842">MRLREQVLEGLERALITMKKAEQVVVTISSEYLHDQNALQRNNATNRSFYYEVELVDFVKVSCSYVLCVSVDSIALKLKENMGSIL</sequence>
<gene>
    <name evidence="3" type="ORF">RIF29_14815</name>
</gene>
<evidence type="ECO:0000313" key="4">
    <source>
        <dbReference type="Proteomes" id="UP001372338"/>
    </source>
</evidence>
<name>A0AAN9FCB1_CROPI</name>
<dbReference type="InterPro" id="IPR001179">
    <property type="entry name" value="PPIase_FKBP_dom"/>
</dbReference>
<comment type="catalytic activity">
    <reaction evidence="1">
        <text>[protein]-peptidylproline (omega=180) = [protein]-peptidylproline (omega=0)</text>
        <dbReference type="Rhea" id="RHEA:16237"/>
        <dbReference type="Rhea" id="RHEA-COMP:10747"/>
        <dbReference type="Rhea" id="RHEA-COMP:10748"/>
        <dbReference type="ChEBI" id="CHEBI:83833"/>
        <dbReference type="ChEBI" id="CHEBI:83834"/>
        <dbReference type="EC" id="5.2.1.8"/>
    </reaction>
</comment>
<keyword evidence="1" id="KW-0697">Rotamase</keyword>